<reference evidence="1 2" key="1">
    <citation type="submission" date="2024-09" db="EMBL/GenBank/DDBJ databases">
        <title>Novel species of the genus Pelomonas and Roseateles isolated from streams.</title>
        <authorList>
            <person name="Lu H."/>
        </authorList>
    </citation>
    <scope>NUCLEOTIDE SEQUENCE [LARGE SCALE GENOMIC DNA]</scope>
    <source>
        <strain evidence="1 2">DC23W</strain>
    </source>
</reference>
<evidence type="ECO:0000313" key="1">
    <source>
        <dbReference type="EMBL" id="MFG6413812.1"/>
    </source>
</evidence>
<proteinExistence type="predicted"/>
<protein>
    <recommendedName>
        <fullName evidence="3">Terminase small subunit</fullName>
    </recommendedName>
</protein>
<sequence length="231" mass="24334">MTAVSKKDFAELYGCGKPYVSQLVKDGRLVLTEDGRQVEVEKSFELLGVTSDPSKAGVRERWAAYRAGSEAPGTATAAAMPPAAPIAQGEAGQLTLDDLPAAAAPSAPAEAPRSTAYHDARTMREQAQARMAQIELGKQLGTVLDAETTLRAVMDAHVAARAEIMKLPDRLAQLVAPQSNPRACFEIIRAECERACQRMVDAARGLANAEQLAQANAAAPAAESQPAEVPA</sequence>
<keyword evidence="2" id="KW-1185">Reference proteome</keyword>
<dbReference type="RefSeq" id="WP_394469887.1">
    <property type="nucleotide sequence ID" value="NZ_JBIGHY010000002.1"/>
</dbReference>
<gene>
    <name evidence="1" type="ORF">ACG02S_07850</name>
</gene>
<comment type="caution">
    <text evidence="1">The sequence shown here is derived from an EMBL/GenBank/DDBJ whole genome shotgun (WGS) entry which is preliminary data.</text>
</comment>
<dbReference type="EMBL" id="JBIGHY010000002">
    <property type="protein sequence ID" value="MFG6413812.1"/>
    <property type="molecule type" value="Genomic_DNA"/>
</dbReference>
<evidence type="ECO:0000313" key="2">
    <source>
        <dbReference type="Proteomes" id="UP001606300"/>
    </source>
</evidence>
<name>A0ABW7EK23_9BURK</name>
<accession>A0ABW7EK23</accession>
<evidence type="ECO:0008006" key="3">
    <source>
        <dbReference type="Google" id="ProtNLM"/>
    </source>
</evidence>
<dbReference type="Proteomes" id="UP001606300">
    <property type="component" value="Unassembled WGS sequence"/>
</dbReference>
<organism evidence="1 2">
    <name type="scientific">Pelomonas dachongensis</name>
    <dbReference type="NCBI Taxonomy" id="3299029"/>
    <lineage>
        <taxon>Bacteria</taxon>
        <taxon>Pseudomonadati</taxon>
        <taxon>Pseudomonadota</taxon>
        <taxon>Betaproteobacteria</taxon>
        <taxon>Burkholderiales</taxon>
        <taxon>Sphaerotilaceae</taxon>
        <taxon>Roseateles</taxon>
    </lineage>
</organism>